<evidence type="ECO:0000313" key="3">
    <source>
        <dbReference type="Proteomes" id="UP000229335"/>
    </source>
</evidence>
<proteinExistence type="predicted"/>
<dbReference type="SMART" id="SM01040">
    <property type="entry name" value="Bro-N"/>
    <property type="match status" value="1"/>
</dbReference>
<gene>
    <name evidence="2" type="ORF">COU00_02950</name>
</gene>
<dbReference type="Proteomes" id="UP000229335">
    <property type="component" value="Unassembled WGS sequence"/>
</dbReference>
<dbReference type="InterPro" id="IPR003497">
    <property type="entry name" value="BRO_N_domain"/>
</dbReference>
<comment type="caution">
    <text evidence="2">The sequence shown here is derived from an EMBL/GenBank/DDBJ whole genome shotgun (WGS) entry which is preliminary data.</text>
</comment>
<dbReference type="EMBL" id="PFAS01000048">
    <property type="protein sequence ID" value="PIT93706.1"/>
    <property type="molecule type" value="Genomic_DNA"/>
</dbReference>
<reference evidence="3" key="1">
    <citation type="submission" date="2017-09" db="EMBL/GenBank/DDBJ databases">
        <title>Depth-based differentiation of microbial function through sediment-hosted aquifers and enrichment of novel symbionts in the deep terrestrial subsurface.</title>
        <authorList>
            <person name="Probst A.J."/>
            <person name="Ladd B."/>
            <person name="Jarett J.K."/>
            <person name="Geller-Mcgrath D.E."/>
            <person name="Sieber C.M.K."/>
            <person name="Emerson J.B."/>
            <person name="Anantharaman K."/>
            <person name="Thomas B.C."/>
            <person name="Malmstrom R."/>
            <person name="Stieglmeier M."/>
            <person name="Klingl A."/>
            <person name="Woyke T."/>
            <person name="Ryan C.M."/>
            <person name="Banfield J.F."/>
        </authorList>
    </citation>
    <scope>NUCLEOTIDE SEQUENCE [LARGE SCALE GENOMIC DNA]</scope>
</reference>
<organism evidence="2 3">
    <name type="scientific">Candidatus Falkowbacteria bacterium CG10_big_fil_rev_8_21_14_0_10_43_11</name>
    <dbReference type="NCBI Taxonomy" id="1974568"/>
    <lineage>
        <taxon>Bacteria</taxon>
        <taxon>Candidatus Falkowiibacteriota</taxon>
    </lineage>
</organism>
<protein>
    <recommendedName>
        <fullName evidence="1">Bro-N domain-containing protein</fullName>
    </recommendedName>
</protein>
<evidence type="ECO:0000313" key="2">
    <source>
        <dbReference type="EMBL" id="PIT93706.1"/>
    </source>
</evidence>
<dbReference type="AlphaFoldDB" id="A0A2M6WLR9"/>
<name>A0A2M6WLR9_9BACT</name>
<evidence type="ECO:0000259" key="1">
    <source>
        <dbReference type="SMART" id="SM01040"/>
    </source>
</evidence>
<sequence>MSNKSIVIFEDFPVRRKWMEKKEKWYFSVIDIVAVLTRQADYKKAQSYWTTLKNRLKQEGSEIVTNCDKLKLEAKDGKKYLTDVADVETILRLAQSVPSKKAEPIKLWLAKVGYERMQETINPELAVNRARKNWKNMGAPEKWVEQRMRGQEIRNKLTDYWQVSGVKAGMEYAKLTDIIHQEWSGLTTRQHKELKKIDKENLRDTMTEAELVFTALAELSTTHIAKKDKAKGYSENSVSAKKGGGIARGAREQLEKATGEKVVSDENYLAEGVRGKRIKG</sequence>
<feature type="domain" description="Bro-N" evidence="1">
    <location>
        <begin position="13"/>
        <end position="115"/>
    </location>
</feature>
<accession>A0A2M6WLR9</accession>